<dbReference type="GO" id="GO:0160105">
    <property type="term" value="F:tRNA (adenine(22)-N1)-methyltransferase activity"/>
    <property type="evidence" value="ECO:0007669"/>
    <property type="project" value="InterPro"/>
</dbReference>
<evidence type="ECO:0000256" key="2">
    <source>
        <dbReference type="SAM" id="Coils"/>
    </source>
</evidence>
<dbReference type="InterPro" id="IPR037151">
    <property type="entry name" value="AlkB-like_sf"/>
</dbReference>
<reference evidence="4" key="1">
    <citation type="submission" date="2021-01" db="EMBL/GenBank/DDBJ databases">
        <authorList>
            <person name="Corre E."/>
            <person name="Pelletier E."/>
            <person name="Niang G."/>
            <person name="Scheremetjew M."/>
            <person name="Finn R."/>
            <person name="Kale V."/>
            <person name="Holt S."/>
            <person name="Cochrane G."/>
            <person name="Meng A."/>
            <person name="Brown T."/>
            <person name="Cohen L."/>
        </authorList>
    </citation>
    <scope>NUCLEOTIDE SEQUENCE</scope>
    <source>
        <strain evidence="4">Clade-A-BCC118000</strain>
    </source>
</reference>
<dbReference type="GO" id="GO:0051213">
    <property type="term" value="F:dioxygenase activity"/>
    <property type="evidence" value="ECO:0007669"/>
    <property type="project" value="InterPro"/>
</dbReference>
<dbReference type="InterPro" id="IPR029063">
    <property type="entry name" value="SAM-dependent_MTases_sf"/>
</dbReference>
<accession>A0A7R9XQH9</accession>
<evidence type="ECO:0000313" key="4">
    <source>
        <dbReference type="EMBL" id="CAD8222309.1"/>
    </source>
</evidence>
<dbReference type="EMBL" id="HBDX01003516">
    <property type="protein sequence ID" value="CAD8222309.1"/>
    <property type="molecule type" value="Transcribed_RNA"/>
</dbReference>
<name>A0A7R9XQH9_9CHLO</name>
<dbReference type="CDD" id="cd02440">
    <property type="entry name" value="AdoMet_MTases"/>
    <property type="match status" value="1"/>
</dbReference>
<dbReference type="PANTHER" id="PTHR31212">
    <property type="entry name" value="ALPHA-KETOGLUTARATE-DEPENDENT DIOXYGENASE ALKB HOMOLOG 3"/>
    <property type="match status" value="1"/>
</dbReference>
<gene>
    <name evidence="4" type="ORF">OLUC0939_LOCUS3032</name>
</gene>
<dbReference type="Pfam" id="PF13532">
    <property type="entry name" value="2OG-FeII_Oxy_2"/>
    <property type="match status" value="1"/>
</dbReference>
<sequence length="510" mass="56273">MSAIEDGDGEGVVVDCCCGHALLALGCASEANATRVVAIDRSEAEIERAKKNVARAKKEVEMVGGDGAAVDSVDLRLGDGLSALRDDERVDVLVVAGVGANTMARVLEEGGCGGSGNRRGSLKRVVLNPPAKDGAQVRRWLHANDYRVVDERLVVENGTMHLILCAENETAATKRPFTMRDEIIGPCLGAQSPKESPLLKLYVKKRLEWVREVRRQSSLNLTRLERLADAGDAVAVSRLREDVAHYDEMEAILLEFFGVNVEEQRRNVEAELERQIVSSFEGFDDNPTELVYKVVDPEESDGRLGICRQFLDEDAANELLSSLVSSPPVTWAQRSIVVWQPDKGVTKEVVQPRLVSWAGDLPYKYSGQTLDPVPVPEVLRRLQTAVEAKCGATFNHILLNRYRDGDDSMAFHADDEPELGKNACIAAVSVGHTRKFDVQVKSRAKKKTSIFLEHGSLMVMDGSLQHTHYHAVPKNRVPTNGKERINITFRYLRGPPGWRQDDDDATTSQV</sequence>
<comment type="similarity">
    <text evidence="1">Belongs to the alkB family.</text>
</comment>
<evidence type="ECO:0000256" key="1">
    <source>
        <dbReference type="ARBA" id="ARBA00007879"/>
    </source>
</evidence>
<dbReference type="PROSITE" id="PS51471">
    <property type="entry name" value="FE2OG_OXY"/>
    <property type="match status" value="1"/>
</dbReference>
<proteinExistence type="inferred from homology"/>
<dbReference type="InterPro" id="IPR005123">
    <property type="entry name" value="Oxoglu/Fe-dep_dioxygenase_dom"/>
</dbReference>
<organism evidence="4">
    <name type="scientific">Ostreococcus sp. 'lucimarinus'</name>
    <dbReference type="NCBI Taxonomy" id="242159"/>
    <lineage>
        <taxon>Eukaryota</taxon>
        <taxon>Viridiplantae</taxon>
        <taxon>Chlorophyta</taxon>
        <taxon>Mamiellophyceae</taxon>
        <taxon>Mamiellales</taxon>
        <taxon>Bathycoccaceae</taxon>
        <taxon>Ostreococcus</taxon>
    </lineage>
</organism>
<dbReference type="SUPFAM" id="SSF51197">
    <property type="entry name" value="Clavaminate synthase-like"/>
    <property type="match status" value="1"/>
</dbReference>
<dbReference type="SUPFAM" id="SSF53335">
    <property type="entry name" value="S-adenosyl-L-methionine-dependent methyltransferases"/>
    <property type="match status" value="1"/>
</dbReference>
<dbReference type="Gene3D" id="2.60.120.590">
    <property type="entry name" value="Alpha-ketoglutarate-dependent dioxygenase AlkB-like"/>
    <property type="match status" value="1"/>
</dbReference>
<dbReference type="PANTHER" id="PTHR31212:SF4">
    <property type="entry name" value="ALPHA-KETOGLUTARATE-DEPENDENT DIOXYGENASE ALKB HOMOLOG 3"/>
    <property type="match status" value="1"/>
</dbReference>
<dbReference type="Pfam" id="PF04816">
    <property type="entry name" value="TrmK"/>
    <property type="match status" value="1"/>
</dbReference>
<dbReference type="AlphaFoldDB" id="A0A7R9XQH9"/>
<keyword evidence="2" id="KW-0175">Coiled coil</keyword>
<dbReference type="InterPro" id="IPR032854">
    <property type="entry name" value="ALKBH3"/>
</dbReference>
<dbReference type="InterPro" id="IPR027450">
    <property type="entry name" value="AlkB-like"/>
</dbReference>
<dbReference type="GO" id="GO:0006307">
    <property type="term" value="P:DNA alkylation repair"/>
    <property type="evidence" value="ECO:0007669"/>
    <property type="project" value="InterPro"/>
</dbReference>
<dbReference type="InterPro" id="IPR006901">
    <property type="entry name" value="TrmK"/>
</dbReference>
<evidence type="ECO:0000259" key="3">
    <source>
        <dbReference type="PROSITE" id="PS51471"/>
    </source>
</evidence>
<feature type="coiled-coil region" evidence="2">
    <location>
        <begin position="39"/>
        <end position="66"/>
    </location>
</feature>
<dbReference type="Gene3D" id="3.40.50.150">
    <property type="entry name" value="Vaccinia Virus protein VP39"/>
    <property type="match status" value="1"/>
</dbReference>
<protein>
    <recommendedName>
        <fullName evidence="3">Fe2OG dioxygenase domain-containing protein</fullName>
    </recommendedName>
</protein>
<feature type="domain" description="Fe2OG dioxygenase" evidence="3">
    <location>
        <begin position="393"/>
        <end position="493"/>
    </location>
</feature>